<dbReference type="AlphaFoldDB" id="A0A2H9TMU8"/>
<reference evidence="1 2" key="1">
    <citation type="submission" date="2016-10" db="EMBL/GenBank/DDBJ databases">
        <title>The genome of Paramicrosporidium saccamoebae is the missing link in understanding Cryptomycota and Microsporidia evolution.</title>
        <authorList>
            <person name="Quandt C.A."/>
            <person name="Beaudet D."/>
            <person name="Corsaro D."/>
            <person name="Michel R."/>
            <person name="Corradi N."/>
            <person name="James T."/>
        </authorList>
    </citation>
    <scope>NUCLEOTIDE SEQUENCE [LARGE SCALE GENOMIC DNA]</scope>
    <source>
        <strain evidence="1 2">KSL3</strain>
    </source>
</reference>
<organism evidence="1 2">
    <name type="scientific">Paramicrosporidium saccamoebae</name>
    <dbReference type="NCBI Taxonomy" id="1246581"/>
    <lineage>
        <taxon>Eukaryota</taxon>
        <taxon>Fungi</taxon>
        <taxon>Fungi incertae sedis</taxon>
        <taxon>Cryptomycota</taxon>
        <taxon>Cryptomycota incertae sedis</taxon>
        <taxon>Paramicrosporidium</taxon>
    </lineage>
</organism>
<comment type="caution">
    <text evidence="1">The sequence shown here is derived from an EMBL/GenBank/DDBJ whole genome shotgun (WGS) entry which is preliminary data.</text>
</comment>
<accession>A0A2H9TMU8</accession>
<evidence type="ECO:0000313" key="2">
    <source>
        <dbReference type="Proteomes" id="UP000240830"/>
    </source>
</evidence>
<keyword evidence="2" id="KW-1185">Reference proteome</keyword>
<proteinExistence type="predicted"/>
<dbReference type="Proteomes" id="UP000240830">
    <property type="component" value="Unassembled WGS sequence"/>
</dbReference>
<dbReference type="EMBL" id="MTSL01000077">
    <property type="protein sequence ID" value="PJF19098.1"/>
    <property type="molecule type" value="Genomic_DNA"/>
</dbReference>
<sequence>MMSLGVGGILIHLFQIISTQHSLALTHCTVVDIRKVDALSDDIRRTALAVIFSAVAEVWLMARFSPQIHVLWVWVALAVGSPFLRENGKPLPQ</sequence>
<protein>
    <submittedName>
        <fullName evidence="1">Uncharacterized protein</fullName>
    </submittedName>
</protein>
<evidence type="ECO:0000313" key="1">
    <source>
        <dbReference type="EMBL" id="PJF19098.1"/>
    </source>
</evidence>
<name>A0A2H9TMU8_9FUNG</name>
<gene>
    <name evidence="1" type="ORF">PSACC_01067</name>
</gene>